<keyword evidence="2" id="KW-1185">Reference proteome</keyword>
<organism evidence="1 2">
    <name type="scientific">Bodo saltans</name>
    <name type="common">Flagellated protozoan</name>
    <dbReference type="NCBI Taxonomy" id="75058"/>
    <lineage>
        <taxon>Eukaryota</taxon>
        <taxon>Discoba</taxon>
        <taxon>Euglenozoa</taxon>
        <taxon>Kinetoplastea</taxon>
        <taxon>Metakinetoplastina</taxon>
        <taxon>Eubodonida</taxon>
        <taxon>Bodonidae</taxon>
        <taxon>Bodo</taxon>
    </lineage>
</organism>
<accession>A0A0S4KEK2</accession>
<reference evidence="2" key="1">
    <citation type="submission" date="2015-09" db="EMBL/GenBank/DDBJ databases">
        <authorList>
            <consortium name="Pathogen Informatics"/>
        </authorList>
    </citation>
    <scope>NUCLEOTIDE SEQUENCE [LARGE SCALE GENOMIC DNA]</scope>
    <source>
        <strain evidence="2">Lake Konstanz</strain>
    </source>
</reference>
<name>A0A0S4KEK2_BODSA</name>
<proteinExistence type="predicted"/>
<evidence type="ECO:0000313" key="2">
    <source>
        <dbReference type="Proteomes" id="UP000051952"/>
    </source>
</evidence>
<sequence>MIDCNIFNKVLSHAELNLDLISSTAFRTAIHDLAAEGDRSGLTGSFAYMIERDFPANYVIFFTAFLGSEHFKSNPAAVLPGKPEKKRFLAVMEPMTRILMPGATVTSDLRKATR</sequence>
<feature type="non-terminal residue" evidence="1">
    <location>
        <position position="114"/>
    </location>
</feature>
<protein>
    <submittedName>
        <fullName evidence="1">Uncharacterized protein</fullName>
    </submittedName>
</protein>
<dbReference type="Proteomes" id="UP000051952">
    <property type="component" value="Unassembled WGS sequence"/>
</dbReference>
<dbReference type="VEuPathDB" id="TriTrypDB:BSAL_69780"/>
<dbReference type="EMBL" id="CYKH01000497">
    <property type="protein sequence ID" value="CUI14128.1"/>
    <property type="molecule type" value="Genomic_DNA"/>
</dbReference>
<evidence type="ECO:0000313" key="1">
    <source>
        <dbReference type="EMBL" id="CUI14128.1"/>
    </source>
</evidence>
<dbReference type="AlphaFoldDB" id="A0A0S4KEK2"/>
<gene>
    <name evidence="1" type="ORF">BSAL_69780</name>
</gene>